<reference evidence="1" key="1">
    <citation type="submission" date="2019-10" db="EMBL/GenBank/DDBJ databases">
        <title>Description of Paenibacillus glebae sp. nov.</title>
        <authorList>
            <person name="Carlier A."/>
            <person name="Qi S."/>
        </authorList>
    </citation>
    <scope>NUCLEOTIDE SEQUENCE</scope>
    <source>
        <strain evidence="1">LMG 31456</strain>
    </source>
</reference>
<keyword evidence="2" id="KW-1185">Reference proteome</keyword>
<dbReference type="AlphaFoldDB" id="A0A972H4K3"/>
<organism evidence="1 2">
    <name type="scientific">Paenibacillus foliorum</name>
    <dbReference type="NCBI Taxonomy" id="2654974"/>
    <lineage>
        <taxon>Bacteria</taxon>
        <taxon>Bacillati</taxon>
        <taxon>Bacillota</taxon>
        <taxon>Bacilli</taxon>
        <taxon>Bacillales</taxon>
        <taxon>Paenibacillaceae</taxon>
        <taxon>Paenibacillus</taxon>
    </lineage>
</organism>
<evidence type="ECO:0000313" key="2">
    <source>
        <dbReference type="Proteomes" id="UP000641588"/>
    </source>
</evidence>
<accession>A0A972H4K3</accession>
<proteinExistence type="predicted"/>
<gene>
    <name evidence="1" type="ORF">GC093_23725</name>
</gene>
<dbReference type="EMBL" id="WHOD01000089">
    <property type="protein sequence ID" value="NOU96211.1"/>
    <property type="molecule type" value="Genomic_DNA"/>
</dbReference>
<sequence>MPRRKLIEFEVANAQYLNFLTWPEVDINVLNETDRETYLRRKQAVEEYLKGSLTEKNIETQTRISRNDLRRLVRRGWIPLGGSSSEAK</sequence>
<dbReference type="Proteomes" id="UP000641588">
    <property type="component" value="Unassembled WGS sequence"/>
</dbReference>
<dbReference type="RefSeq" id="WP_171654447.1">
    <property type="nucleotide sequence ID" value="NZ_WHOD01000089.1"/>
</dbReference>
<comment type="caution">
    <text evidence="1">The sequence shown here is derived from an EMBL/GenBank/DDBJ whole genome shotgun (WGS) entry which is preliminary data.</text>
</comment>
<name>A0A972H4K3_9BACL</name>
<protein>
    <submittedName>
        <fullName evidence="1">Uncharacterized protein</fullName>
    </submittedName>
</protein>
<evidence type="ECO:0000313" key="1">
    <source>
        <dbReference type="EMBL" id="NOU96211.1"/>
    </source>
</evidence>